<accession>A0ABX5ETT4</accession>
<reference evidence="2 3" key="1">
    <citation type="submission" date="2018-03" db="EMBL/GenBank/DDBJ databases">
        <title>Genomic Encyclopedia of Archaeal and Bacterial Type Strains, Phase II (KMG-II): from individual species to whole genera.</title>
        <authorList>
            <person name="Goeker M."/>
        </authorList>
    </citation>
    <scope>NUCLEOTIDE SEQUENCE [LARGE SCALE GENOMIC DNA]</scope>
    <source>
        <strain evidence="2 3">RHA1</strain>
    </source>
</reference>
<feature type="region of interest" description="Disordered" evidence="1">
    <location>
        <begin position="242"/>
        <end position="320"/>
    </location>
</feature>
<proteinExistence type="predicted"/>
<name>A0ABX5ETT4_9BACL</name>
<comment type="caution">
    <text evidence="2">The sequence shown here is derived from an EMBL/GenBank/DDBJ whole genome shotgun (WGS) entry which is preliminary data.</text>
</comment>
<dbReference type="Proteomes" id="UP000238836">
    <property type="component" value="Unassembled WGS sequence"/>
</dbReference>
<keyword evidence="3" id="KW-1185">Reference proteome</keyword>
<organism evidence="2 3">
    <name type="scientific">Laceyella sediminis</name>
    <dbReference type="NCBI Taxonomy" id="573074"/>
    <lineage>
        <taxon>Bacteria</taxon>
        <taxon>Bacillati</taxon>
        <taxon>Bacillota</taxon>
        <taxon>Bacilli</taxon>
        <taxon>Bacillales</taxon>
        <taxon>Thermoactinomycetaceae</taxon>
        <taxon>Laceyella</taxon>
    </lineage>
</organism>
<protein>
    <recommendedName>
        <fullName evidence="4">Type III secretion system (T3SS) SseB-like protein</fullName>
    </recommendedName>
</protein>
<evidence type="ECO:0008006" key="4">
    <source>
        <dbReference type="Google" id="ProtNLM"/>
    </source>
</evidence>
<evidence type="ECO:0000313" key="3">
    <source>
        <dbReference type="Proteomes" id="UP000238836"/>
    </source>
</evidence>
<evidence type="ECO:0000313" key="2">
    <source>
        <dbReference type="EMBL" id="PRZ17373.1"/>
    </source>
</evidence>
<evidence type="ECO:0000256" key="1">
    <source>
        <dbReference type="SAM" id="MobiDB-lite"/>
    </source>
</evidence>
<dbReference type="EMBL" id="PVTZ01000001">
    <property type="protein sequence ID" value="PRZ17373.1"/>
    <property type="molecule type" value="Genomic_DNA"/>
</dbReference>
<sequence>MNVRECLELASANRVTPEQLYQFFATRLPRLIVLYNHGEAGETPFLARGNEPNSRFIVTFTDLEAARNVKVNEPEHVRMTEEPALSFLIKAYRSDAQGILFNPGLPSRLFLTKQHVLQMIQEYAAQQFSQMTGPWVPTMDQNMLMVEYQPESYTIAVYASEQDAEYVTRKSGGQPVQHPWSVIWDRCEELGTSSLFFHFSLPEQALLTSKHMETIRFGSQHGIIDESVVEHPFMIAFDSGSSQVAATPQEEVPPAEDHPLEPHSSQTVGSRQEDVPLVDHLAPHTPMTPPIPEVTPKETESPQPVMPPQGAAQTQGSERPIDPDVAQGLKKLEKATIEGQGMGNGWEVCRAMAELRRIWVVVDPDGNMVILAGQDHSPIVDFFTSARHAERLIAEARQKNPHLPPMVPRLISTKKLYKALAPRTPIVWINRGSPEAWTSIMGDTLPYVLQLMSQLRNETI</sequence>
<gene>
    <name evidence="2" type="ORF">CLV36_101478</name>
</gene>
<dbReference type="RefSeq" id="WP_106341597.1">
    <property type="nucleotide sequence ID" value="NZ_PVTZ01000001.1"/>
</dbReference>